<proteinExistence type="inferred from homology"/>
<name>A0AAV5S949_9BILA</name>
<evidence type="ECO:0000313" key="7">
    <source>
        <dbReference type="Proteomes" id="UP001432027"/>
    </source>
</evidence>
<reference evidence="6" key="1">
    <citation type="submission" date="2023-10" db="EMBL/GenBank/DDBJ databases">
        <title>Genome assembly of Pristionchus species.</title>
        <authorList>
            <person name="Yoshida K."/>
            <person name="Sommer R.J."/>
        </authorList>
    </citation>
    <scope>NUCLEOTIDE SEQUENCE</scope>
    <source>
        <strain evidence="6">RS0144</strain>
    </source>
</reference>
<keyword evidence="3 4" id="KW-0648">Protein biosynthesis</keyword>
<comment type="similarity">
    <text evidence="1 4">Belongs to the EF-Ts family.</text>
</comment>
<dbReference type="AlphaFoldDB" id="A0AAV5S949"/>
<dbReference type="EMBL" id="BTSX01000001">
    <property type="protein sequence ID" value="GMS78655.1"/>
    <property type="molecule type" value="Genomic_DNA"/>
</dbReference>
<keyword evidence="2 4" id="KW-0251">Elongation factor</keyword>
<dbReference type="GO" id="GO:0005739">
    <property type="term" value="C:mitochondrion"/>
    <property type="evidence" value="ECO:0007669"/>
    <property type="project" value="GOC"/>
</dbReference>
<dbReference type="InterPro" id="IPR036402">
    <property type="entry name" value="EF-Ts_dimer_sf"/>
</dbReference>
<dbReference type="PROSITE" id="PS01126">
    <property type="entry name" value="EF_TS_1"/>
    <property type="match status" value="1"/>
</dbReference>
<dbReference type="PROSITE" id="PS01127">
    <property type="entry name" value="EF_TS_2"/>
    <property type="match status" value="1"/>
</dbReference>
<protein>
    <recommendedName>
        <fullName evidence="4">Elongation factor Ts</fullName>
    </recommendedName>
</protein>
<dbReference type="Proteomes" id="UP001432027">
    <property type="component" value="Unassembled WGS sequence"/>
</dbReference>
<dbReference type="Gene3D" id="1.10.8.10">
    <property type="entry name" value="DNA helicase RuvA subunit, C-terminal domain"/>
    <property type="match status" value="1"/>
</dbReference>
<dbReference type="GO" id="GO:0070125">
    <property type="term" value="P:mitochondrial translational elongation"/>
    <property type="evidence" value="ECO:0007669"/>
    <property type="project" value="TreeGrafter"/>
</dbReference>
<comment type="caution">
    <text evidence="6">The sequence shown here is derived from an EMBL/GenBank/DDBJ whole genome shotgun (WGS) entry which is preliminary data.</text>
</comment>
<evidence type="ECO:0000256" key="2">
    <source>
        <dbReference type="ARBA" id="ARBA00022768"/>
    </source>
</evidence>
<dbReference type="InterPro" id="IPR009060">
    <property type="entry name" value="UBA-like_sf"/>
</dbReference>
<dbReference type="GO" id="GO:0003746">
    <property type="term" value="F:translation elongation factor activity"/>
    <property type="evidence" value="ECO:0007669"/>
    <property type="project" value="UniProtKB-KW"/>
</dbReference>
<dbReference type="SUPFAM" id="SSF46934">
    <property type="entry name" value="UBA-like"/>
    <property type="match status" value="1"/>
</dbReference>
<evidence type="ECO:0000256" key="4">
    <source>
        <dbReference type="RuleBase" id="RU000642"/>
    </source>
</evidence>
<evidence type="ECO:0000256" key="3">
    <source>
        <dbReference type="ARBA" id="ARBA00022917"/>
    </source>
</evidence>
<accession>A0AAV5S949</accession>
<dbReference type="HAMAP" id="MF_00050">
    <property type="entry name" value="EF_Ts"/>
    <property type="match status" value="1"/>
</dbReference>
<dbReference type="PANTHER" id="PTHR11741:SF0">
    <property type="entry name" value="ELONGATION FACTOR TS, MITOCHONDRIAL"/>
    <property type="match status" value="1"/>
</dbReference>
<dbReference type="InterPro" id="IPR014039">
    <property type="entry name" value="Transl_elong_EFTs/EF1B_dimer"/>
</dbReference>
<gene>
    <name evidence="6" type="ORF">PENTCL1PPCAC_830</name>
</gene>
<dbReference type="NCBIfam" id="TIGR00116">
    <property type="entry name" value="tsf"/>
    <property type="match status" value="1"/>
</dbReference>
<dbReference type="SUPFAM" id="SSF54713">
    <property type="entry name" value="Elongation factor Ts (EF-Ts), dimerisation domain"/>
    <property type="match status" value="2"/>
</dbReference>
<comment type="function">
    <text evidence="4">Associates with the EF-Tu.GDP complex and induces the exchange of GDP to GTP. It remains bound to the aminoacyl-tRNA.EF-Tu.GTP complex up to the GTP hydrolysis stage on the ribosome.</text>
</comment>
<evidence type="ECO:0000256" key="1">
    <source>
        <dbReference type="ARBA" id="ARBA00005532"/>
    </source>
</evidence>
<dbReference type="Pfam" id="PF00889">
    <property type="entry name" value="EF_TS"/>
    <property type="match status" value="1"/>
</dbReference>
<evidence type="ECO:0000259" key="5">
    <source>
        <dbReference type="Pfam" id="PF00889"/>
    </source>
</evidence>
<dbReference type="Pfam" id="PF25025">
    <property type="entry name" value="EF-Ts_N"/>
    <property type="match status" value="1"/>
</dbReference>
<keyword evidence="7" id="KW-1185">Reference proteome</keyword>
<sequence>AQMLRTLFGARSGISLGCRFLSAAAAPAAKPKVDKEALKELRQRTGYSFVNCKKALEQYDRTQLDEAVKWLHELAKKEGWKKAEKLSTRQTSQGLVGVKIDGDVGAVVELSCETDFVARGEPFQQLLVSLANSVAASAKKQQWPVSQRMETKTLVFDELADENGKSLREVLTDSVGRIGENLTVKSIRIYKAPEGVQFFGASHPKHTVSDVSMGRFVSVLAMKRLAPEGTVFPSVRLADQICQHVIGMRSEGLGEPPLPRLAKKEEVKEESKSEEDELNDFFAGQTTTIDDSETTLLRQAFMLNPSQTVHDYLLGHKAEVIDFARIELSA</sequence>
<dbReference type="PANTHER" id="PTHR11741">
    <property type="entry name" value="ELONGATION FACTOR TS"/>
    <property type="match status" value="1"/>
</dbReference>
<dbReference type="CDD" id="cd14275">
    <property type="entry name" value="UBA_EF-Ts"/>
    <property type="match status" value="1"/>
</dbReference>
<feature type="non-terminal residue" evidence="6">
    <location>
        <position position="1"/>
    </location>
</feature>
<organism evidence="6 7">
    <name type="scientific">Pristionchus entomophagus</name>
    <dbReference type="NCBI Taxonomy" id="358040"/>
    <lineage>
        <taxon>Eukaryota</taxon>
        <taxon>Metazoa</taxon>
        <taxon>Ecdysozoa</taxon>
        <taxon>Nematoda</taxon>
        <taxon>Chromadorea</taxon>
        <taxon>Rhabditida</taxon>
        <taxon>Rhabditina</taxon>
        <taxon>Diplogasteromorpha</taxon>
        <taxon>Diplogasteroidea</taxon>
        <taxon>Neodiplogasteridae</taxon>
        <taxon>Pristionchus</taxon>
    </lineage>
</organism>
<dbReference type="InterPro" id="IPR001816">
    <property type="entry name" value="Transl_elong_EFTs/EF1B"/>
</dbReference>
<evidence type="ECO:0000313" key="6">
    <source>
        <dbReference type="EMBL" id="GMS78655.1"/>
    </source>
</evidence>
<feature type="domain" description="Translation elongation factor EFTs/EF1B dimerisation" evidence="5">
    <location>
        <begin position="105"/>
        <end position="328"/>
    </location>
</feature>
<dbReference type="InterPro" id="IPR018101">
    <property type="entry name" value="Transl_elong_Ts_CS"/>
</dbReference>
<dbReference type="Gene3D" id="3.30.479.20">
    <property type="entry name" value="Elongation factor Ts, dimerisation domain"/>
    <property type="match status" value="2"/>
</dbReference>